<protein>
    <submittedName>
        <fullName evidence="2">Uncharacterized protein</fullName>
    </submittedName>
</protein>
<accession>A0AB38TXU4</accession>
<dbReference type="GeneID" id="66461478"/>
<name>A0AB38TXU4_BURGA</name>
<dbReference type="EMBL" id="CP104215">
    <property type="protein sequence ID" value="UWX72505.1"/>
    <property type="molecule type" value="Genomic_DNA"/>
</dbReference>
<evidence type="ECO:0000256" key="1">
    <source>
        <dbReference type="SAM" id="MobiDB-lite"/>
    </source>
</evidence>
<reference evidence="2" key="1">
    <citation type="submission" date="2022-09" db="EMBL/GenBank/DDBJ databases">
        <title>Genomic of Burkholderia gladioli.</title>
        <authorList>
            <person name="Wu H."/>
        </authorList>
    </citation>
    <scope>NUCLEOTIDE SEQUENCE</scope>
    <source>
        <strain evidence="2">ZN-S4</strain>
    </source>
</reference>
<organism evidence="2 3">
    <name type="scientific">Burkholderia gladioli</name>
    <name type="common">Pseudomonas marginata</name>
    <name type="synonym">Phytomonas marginata</name>
    <dbReference type="NCBI Taxonomy" id="28095"/>
    <lineage>
        <taxon>Bacteria</taxon>
        <taxon>Pseudomonadati</taxon>
        <taxon>Pseudomonadota</taxon>
        <taxon>Betaproteobacteria</taxon>
        <taxon>Burkholderiales</taxon>
        <taxon>Burkholderiaceae</taxon>
        <taxon>Burkholderia</taxon>
    </lineage>
</organism>
<evidence type="ECO:0000313" key="2">
    <source>
        <dbReference type="EMBL" id="UWX72505.1"/>
    </source>
</evidence>
<dbReference type="RefSeq" id="WP_124083636.1">
    <property type="nucleotide sequence ID" value="NZ_CADEPT010000008.1"/>
</dbReference>
<feature type="compositionally biased region" description="Basic and acidic residues" evidence="1">
    <location>
        <begin position="63"/>
        <end position="79"/>
    </location>
</feature>
<evidence type="ECO:0000313" key="3">
    <source>
        <dbReference type="Proteomes" id="UP001059745"/>
    </source>
</evidence>
<feature type="region of interest" description="Disordered" evidence="1">
    <location>
        <begin position="59"/>
        <end position="79"/>
    </location>
</feature>
<dbReference type="AlphaFoldDB" id="A0AB38TXU4"/>
<sequence length="87" mass="9848">MLKITKFQSVISEKSNFSWPVPIAVHQYGAVLKMALEIWRHGRSVERADEEIGGRRCLATQDASRREDQGRDRSAGARKDIELILPA</sequence>
<gene>
    <name evidence="2" type="ORF">NYZ96_29200</name>
</gene>
<dbReference type="Proteomes" id="UP001059745">
    <property type="component" value="Chromosome 2"/>
</dbReference>
<proteinExistence type="predicted"/>